<feature type="transmembrane region" description="Helical" evidence="6">
    <location>
        <begin position="165"/>
        <end position="184"/>
    </location>
</feature>
<sequence>MLIVYICGFSKHSNWKRKVARAPRQQMREMMIGICRKDITEEVKKQLWLAVPMVFASVFQYSLQMISLMFIGHLDDEVLLAGASLANSFMNVIGISVLIGFACALETFCGQSFGAQKYHMVGIHLQRAILINMLLTIPQSIIMLNLKPILIFLHQDPKIATEAELYGRYLIPNILASGILKCIVKFLQTQNIVFPLLVASGITSLLHCLNCWIWIVKLRHGIKGAAIATCMSNWTYTVLLVFYIKFSSSCKSTWTGFSRESLHNIPQFLRIAFPSAIMVCLESWMYEIMVLLSGTLPNPKLQTSVLAICMNIASVVWMLSSGFTGAASIRVSNELGAGNPRAAHLAVCVVVVLNITEAFFVGTVMILLRNIWGYAYTKDIEVVKQIAIMLPILAVSYFLDSLQSVLGGIARGSGLQKAGAVVNLGSCYLVGIPAAIIFAFVLHIGVKGLWLGILCAVIAQAFSLMLITLRLDWEKEANKARDRVYKSITPESLVT</sequence>
<dbReference type="CDD" id="cd13132">
    <property type="entry name" value="MATE_eukaryotic"/>
    <property type="match status" value="1"/>
</dbReference>
<dbReference type="Proteomes" id="UP000265566">
    <property type="component" value="Chromosome 6"/>
</dbReference>
<comment type="similarity">
    <text evidence="2 6">Belongs to the multi antimicrobial extrusion (MATE) (TC 2.A.66.1) family.</text>
</comment>
<evidence type="ECO:0000256" key="4">
    <source>
        <dbReference type="ARBA" id="ARBA00022989"/>
    </source>
</evidence>
<comment type="caution">
    <text evidence="7">The sequence shown here is derived from an EMBL/GenBank/DDBJ whole genome shotgun (WGS) entry which is preliminary data.</text>
</comment>
<feature type="transmembrane region" description="Helical" evidence="6">
    <location>
        <begin position="305"/>
        <end position="331"/>
    </location>
</feature>
<evidence type="ECO:0000256" key="3">
    <source>
        <dbReference type="ARBA" id="ARBA00022692"/>
    </source>
</evidence>
<dbReference type="InterPro" id="IPR045069">
    <property type="entry name" value="MATE_euk"/>
</dbReference>
<feature type="transmembrane region" description="Helical" evidence="6">
    <location>
        <begin position="343"/>
        <end position="368"/>
    </location>
</feature>
<feature type="transmembrane region" description="Helical" evidence="6">
    <location>
        <begin position="388"/>
        <end position="409"/>
    </location>
</feature>
<dbReference type="GO" id="GO:0016020">
    <property type="term" value="C:membrane"/>
    <property type="evidence" value="ECO:0007669"/>
    <property type="project" value="UniProtKB-SubCell"/>
</dbReference>
<keyword evidence="5 6" id="KW-0472">Membrane</keyword>
<evidence type="ECO:0000256" key="5">
    <source>
        <dbReference type="ARBA" id="ARBA00023136"/>
    </source>
</evidence>
<dbReference type="Gramene" id="rna37399">
    <property type="protein sequence ID" value="RHN52701.1"/>
    <property type="gene ID" value="gene37399"/>
</dbReference>
<feature type="transmembrane region" description="Helical" evidence="6">
    <location>
        <begin position="47"/>
        <end position="69"/>
    </location>
</feature>
<reference evidence="7" key="1">
    <citation type="journal article" date="2018" name="Nat. Plants">
        <title>Whole-genome landscape of Medicago truncatula symbiotic genes.</title>
        <authorList>
            <person name="Pecrix Y."/>
            <person name="Gamas P."/>
            <person name="Carrere S."/>
        </authorList>
    </citation>
    <scope>NUCLEOTIDE SEQUENCE</scope>
    <source>
        <tissue evidence="7">Leaves</tissue>
    </source>
</reference>
<dbReference type="EMBL" id="PSQE01000006">
    <property type="protein sequence ID" value="RHN52701.1"/>
    <property type="molecule type" value="Genomic_DNA"/>
</dbReference>
<dbReference type="PANTHER" id="PTHR11206">
    <property type="entry name" value="MULTIDRUG RESISTANCE PROTEIN"/>
    <property type="match status" value="1"/>
</dbReference>
<dbReference type="InterPro" id="IPR002528">
    <property type="entry name" value="MATE_fam"/>
</dbReference>
<organism evidence="7">
    <name type="scientific">Medicago truncatula</name>
    <name type="common">Barrel medic</name>
    <name type="synonym">Medicago tribuloides</name>
    <dbReference type="NCBI Taxonomy" id="3880"/>
    <lineage>
        <taxon>Eukaryota</taxon>
        <taxon>Viridiplantae</taxon>
        <taxon>Streptophyta</taxon>
        <taxon>Embryophyta</taxon>
        <taxon>Tracheophyta</taxon>
        <taxon>Spermatophyta</taxon>
        <taxon>Magnoliopsida</taxon>
        <taxon>eudicotyledons</taxon>
        <taxon>Gunneridae</taxon>
        <taxon>Pentapetalae</taxon>
        <taxon>rosids</taxon>
        <taxon>fabids</taxon>
        <taxon>Fabales</taxon>
        <taxon>Fabaceae</taxon>
        <taxon>Papilionoideae</taxon>
        <taxon>50 kb inversion clade</taxon>
        <taxon>NPAAA clade</taxon>
        <taxon>Hologalegina</taxon>
        <taxon>IRL clade</taxon>
        <taxon>Trifolieae</taxon>
        <taxon>Medicago</taxon>
    </lineage>
</organism>
<comment type="subcellular location">
    <subcellularLocation>
        <location evidence="1">Membrane</location>
        <topology evidence="1">Multi-pass membrane protein</topology>
    </subcellularLocation>
</comment>
<dbReference type="Pfam" id="PF01554">
    <property type="entry name" value="MatE"/>
    <property type="match status" value="2"/>
</dbReference>
<protein>
    <recommendedName>
        <fullName evidence="6">Protein DETOXIFICATION</fullName>
    </recommendedName>
    <alternativeName>
        <fullName evidence="6">Multidrug and toxic compound extrusion protein</fullName>
    </alternativeName>
</protein>
<proteinExistence type="inferred from homology"/>
<accession>A0A396HJL6</accession>
<feature type="transmembrane region" description="Helical" evidence="6">
    <location>
        <begin position="448"/>
        <end position="469"/>
    </location>
</feature>
<feature type="transmembrane region" description="Helical" evidence="6">
    <location>
        <begin position="89"/>
        <end position="108"/>
    </location>
</feature>
<name>A0A396HJL6_MEDTR</name>
<dbReference type="GO" id="GO:0015297">
    <property type="term" value="F:antiporter activity"/>
    <property type="evidence" value="ECO:0007669"/>
    <property type="project" value="InterPro"/>
</dbReference>
<feature type="transmembrane region" description="Helical" evidence="6">
    <location>
        <begin position="129"/>
        <end position="153"/>
    </location>
</feature>
<feature type="transmembrane region" description="Helical" evidence="6">
    <location>
        <begin position="421"/>
        <end position="442"/>
    </location>
</feature>
<dbReference type="GO" id="GO:1990961">
    <property type="term" value="P:xenobiotic detoxification by transmembrane export across the plasma membrane"/>
    <property type="evidence" value="ECO:0007669"/>
    <property type="project" value="InterPro"/>
</dbReference>
<evidence type="ECO:0000256" key="2">
    <source>
        <dbReference type="ARBA" id="ARBA00010199"/>
    </source>
</evidence>
<evidence type="ECO:0000313" key="7">
    <source>
        <dbReference type="EMBL" id="RHN52701.1"/>
    </source>
</evidence>
<evidence type="ECO:0000256" key="6">
    <source>
        <dbReference type="RuleBase" id="RU004914"/>
    </source>
</evidence>
<dbReference type="AlphaFoldDB" id="A0A396HJL6"/>
<feature type="transmembrane region" description="Helical" evidence="6">
    <location>
        <begin position="221"/>
        <end position="246"/>
    </location>
</feature>
<dbReference type="GO" id="GO:0042910">
    <property type="term" value="F:xenobiotic transmembrane transporter activity"/>
    <property type="evidence" value="ECO:0007669"/>
    <property type="project" value="InterPro"/>
</dbReference>
<dbReference type="NCBIfam" id="TIGR00797">
    <property type="entry name" value="matE"/>
    <property type="match status" value="1"/>
</dbReference>
<evidence type="ECO:0000256" key="1">
    <source>
        <dbReference type="ARBA" id="ARBA00004141"/>
    </source>
</evidence>
<keyword evidence="3 6" id="KW-0812">Transmembrane</keyword>
<gene>
    <name evidence="7" type="ORF">MtrunA17_Chr6g0483341</name>
</gene>
<feature type="transmembrane region" description="Helical" evidence="6">
    <location>
        <begin position="196"/>
        <end position="215"/>
    </location>
</feature>
<feature type="transmembrane region" description="Helical" evidence="6">
    <location>
        <begin position="267"/>
        <end position="285"/>
    </location>
</feature>
<keyword evidence="4 6" id="KW-1133">Transmembrane helix</keyword>